<evidence type="ECO:0000259" key="1">
    <source>
        <dbReference type="Pfam" id="PF01590"/>
    </source>
</evidence>
<dbReference type="PANTHER" id="PTHR43102:SF2">
    <property type="entry name" value="GAF DOMAIN-CONTAINING PROTEIN"/>
    <property type="match status" value="1"/>
</dbReference>
<organism evidence="2 3">
    <name type="scientific">Cryptosporangium aurantiacum</name>
    <dbReference type="NCBI Taxonomy" id="134849"/>
    <lineage>
        <taxon>Bacteria</taxon>
        <taxon>Bacillati</taxon>
        <taxon>Actinomycetota</taxon>
        <taxon>Actinomycetes</taxon>
        <taxon>Cryptosporangiales</taxon>
        <taxon>Cryptosporangiaceae</taxon>
        <taxon>Cryptosporangium</taxon>
    </lineage>
</organism>
<evidence type="ECO:0000313" key="3">
    <source>
        <dbReference type="Proteomes" id="UP000184440"/>
    </source>
</evidence>
<protein>
    <submittedName>
        <fullName evidence="2">GAF domain-containing protein</fullName>
    </submittedName>
</protein>
<proteinExistence type="predicted"/>
<dbReference type="Proteomes" id="UP000184440">
    <property type="component" value="Unassembled WGS sequence"/>
</dbReference>
<dbReference type="InterPro" id="IPR029016">
    <property type="entry name" value="GAF-like_dom_sf"/>
</dbReference>
<dbReference type="AlphaFoldDB" id="A0A1M7TV53"/>
<sequence>MPFDDETGLDLPLPDLHAPQRVARLRELGLYDTPDEQFDALAAKLAQDGATLAGIDYAPYAMVNFRTDRHQFFAGLHVPSESQPSADADGVSRVMDLQHGYCPEVVGRGRALVLDDVCAHPRFESNEVVDLIGIRSYLGDVVHDPRTGIVLGTACIVDTERRAWGRAGLKLIKDTVAQIEQRIAELDR</sequence>
<accession>A0A1M7TV53</accession>
<dbReference type="Gene3D" id="3.30.450.40">
    <property type="match status" value="1"/>
</dbReference>
<dbReference type="PANTHER" id="PTHR43102">
    <property type="entry name" value="SLR1143 PROTEIN"/>
    <property type="match status" value="1"/>
</dbReference>
<evidence type="ECO:0000313" key="2">
    <source>
        <dbReference type="EMBL" id="SHN74609.1"/>
    </source>
</evidence>
<dbReference type="Pfam" id="PF01590">
    <property type="entry name" value="GAF"/>
    <property type="match status" value="1"/>
</dbReference>
<dbReference type="SUPFAM" id="SSF55781">
    <property type="entry name" value="GAF domain-like"/>
    <property type="match status" value="1"/>
</dbReference>
<dbReference type="RefSeq" id="WP_073259927.1">
    <property type="nucleotide sequence ID" value="NZ_FRCS01000007.1"/>
</dbReference>
<gene>
    <name evidence="2" type="ORF">SAMN05443668_107115</name>
</gene>
<reference evidence="2 3" key="1">
    <citation type="submission" date="2016-11" db="EMBL/GenBank/DDBJ databases">
        <authorList>
            <person name="Jaros S."/>
            <person name="Januszkiewicz K."/>
            <person name="Wedrychowicz H."/>
        </authorList>
    </citation>
    <scope>NUCLEOTIDE SEQUENCE [LARGE SCALE GENOMIC DNA]</scope>
    <source>
        <strain evidence="2 3">DSM 46144</strain>
    </source>
</reference>
<dbReference type="OrthoDB" id="9150152at2"/>
<keyword evidence="3" id="KW-1185">Reference proteome</keyword>
<dbReference type="InterPro" id="IPR003018">
    <property type="entry name" value="GAF"/>
</dbReference>
<dbReference type="STRING" id="134849.SAMN05443668_107115"/>
<dbReference type="EMBL" id="FRCS01000007">
    <property type="protein sequence ID" value="SHN74609.1"/>
    <property type="molecule type" value="Genomic_DNA"/>
</dbReference>
<feature type="domain" description="GAF" evidence="1">
    <location>
        <begin position="41"/>
        <end position="183"/>
    </location>
</feature>
<name>A0A1M7TV53_9ACTN</name>